<dbReference type="SMART" id="SM00448">
    <property type="entry name" value="REC"/>
    <property type="match status" value="1"/>
</dbReference>
<dbReference type="Pfam" id="PF01590">
    <property type="entry name" value="GAF"/>
    <property type="match status" value="1"/>
</dbReference>
<dbReference type="Proteomes" id="UP000007963">
    <property type="component" value="Unassembled WGS sequence"/>
</dbReference>
<evidence type="ECO:0000313" key="17">
    <source>
        <dbReference type="Proteomes" id="UP000007963"/>
    </source>
</evidence>
<dbReference type="Pfam" id="PF08446">
    <property type="entry name" value="PAS_2"/>
    <property type="match status" value="1"/>
</dbReference>
<dbReference type="PRINTS" id="PR01033">
    <property type="entry name" value="PHYTOCHROME"/>
</dbReference>
<dbReference type="InterPro" id="IPR005467">
    <property type="entry name" value="His_kinase_dom"/>
</dbReference>
<keyword evidence="3" id="KW-0716">Sensory transduction</keyword>
<feature type="region of interest" description="Disordered" evidence="12">
    <location>
        <begin position="962"/>
        <end position="1075"/>
    </location>
</feature>
<evidence type="ECO:0000256" key="11">
    <source>
        <dbReference type="PROSITE-ProRule" id="PRU00169"/>
    </source>
</evidence>
<evidence type="ECO:0000256" key="6">
    <source>
        <dbReference type="ARBA" id="ARBA00022777"/>
    </source>
</evidence>
<dbReference type="SUPFAM" id="SSF55781">
    <property type="entry name" value="GAF domain-like"/>
    <property type="match status" value="2"/>
</dbReference>
<dbReference type="SMART" id="SM00387">
    <property type="entry name" value="HATPase_c"/>
    <property type="match status" value="1"/>
</dbReference>
<dbReference type="GeneID" id="4322848"/>
<keyword evidence="5" id="KW-0547">Nucleotide-binding</keyword>
<dbReference type="InterPro" id="IPR029016">
    <property type="entry name" value="GAF-like_dom_sf"/>
</dbReference>
<dbReference type="Pfam" id="PF00072">
    <property type="entry name" value="Response_reg"/>
    <property type="match status" value="1"/>
</dbReference>
<dbReference type="InterPro" id="IPR013654">
    <property type="entry name" value="PAS_2"/>
</dbReference>
<dbReference type="InterPro" id="IPR001294">
    <property type="entry name" value="Phytochrome"/>
</dbReference>
<dbReference type="PROSITE" id="PS50110">
    <property type="entry name" value="RESPONSE_REGULATORY"/>
    <property type="match status" value="1"/>
</dbReference>
<evidence type="ECO:0000259" key="15">
    <source>
        <dbReference type="PROSITE" id="PS50110"/>
    </source>
</evidence>
<dbReference type="PROSITE" id="PS50046">
    <property type="entry name" value="PHYTOCHROME_2"/>
    <property type="match status" value="1"/>
</dbReference>
<keyword evidence="10" id="KW-0675">Receptor</keyword>
<evidence type="ECO:0000256" key="1">
    <source>
        <dbReference type="ARBA" id="ARBA00022543"/>
    </source>
</evidence>
<proteinExistence type="predicted"/>
<dbReference type="Pfam" id="PF00360">
    <property type="entry name" value="PHY"/>
    <property type="match status" value="1"/>
</dbReference>
<dbReference type="InterPro" id="IPR036097">
    <property type="entry name" value="HisK_dim/P_sf"/>
</dbReference>
<dbReference type="AlphaFoldDB" id="Q0CEI1"/>
<dbReference type="Gene3D" id="3.30.450.40">
    <property type="match status" value="1"/>
</dbReference>
<dbReference type="STRING" id="341663.Q0CEI1"/>
<dbReference type="SUPFAM" id="SSF47384">
    <property type="entry name" value="Homodimeric domain of signal transducing histidine kinase"/>
    <property type="match status" value="1"/>
</dbReference>
<dbReference type="Pfam" id="PF02518">
    <property type="entry name" value="HATPase_c"/>
    <property type="match status" value="1"/>
</dbReference>
<dbReference type="InterPro" id="IPR011006">
    <property type="entry name" value="CheY-like_superfamily"/>
</dbReference>
<keyword evidence="9" id="KW-0902">Two-component regulatory system</keyword>
<dbReference type="SUPFAM" id="SSF55874">
    <property type="entry name" value="ATPase domain of HSP90 chaperone/DNA topoisomerase II/histidine kinase"/>
    <property type="match status" value="1"/>
</dbReference>
<feature type="domain" description="Response regulatory" evidence="15">
    <location>
        <begin position="1081"/>
        <end position="1212"/>
    </location>
</feature>
<sequence>MGAGRGAPSPSDDQHEGATQQSDPPTEVLEECRDAPTSRVTLPPPPERVFPIRSMLSVTPTSAPSSPPDPSSPTRGMRSYSIIDQETWDHIQLQNESNAGIVATTSAPDQGNSGEKTPDSLHVAPDNTASYITSRFQHVATPSGHAILTGRGEQAVMACDDEPIHIPGAVQSFGVLLAVREVSDGQFHVHVASENSEALLGYSPNELFALSSFCDLLSEEQTDQFLDHVDFVRDEAYDPAADGPDVFILSIKNPDREAVRFWCAMHINPANRETIICEFELEDDRVNPPNISRNSSPGTPTDTLGMEPSAEAFAASTVNISQPLRLLRSARRRRGEEGAMQVFSIVSQVQDQLAQAQTLDTLLNTTVGLVKELTGFHRVMVYEFDVDWNGQVVAELVDPRMTKDLYKGLHFPASDIPKQARDLYQVNRVRLLYNRDQLSARLVCRSAEDLETPLDMTHGYLRAMSPIHIKYLANMGVRASMSISINGTNGLWGLISCHSYGSSGMRVAFPIRKMCRLVGDTVARNIERLSYASRLQARKLINTMPTDANPSGYIIASSDDLLKLFDADHAALSIRGETKLLGPSSDSHELLALVEFLKIRRHNSVLSSRNIRKDFPDLHYAPGFKSISGLLYVPLAADGADFMVFFRRGKLTEIKWGGDPHEKRFDNGNLEPRKSFRVWKEVVVDQSREWTDHEIDTAAVLCLVYGKFIKVWRQNEDNSQLTKILLANSAHEVRTPLNAVINYLEIALEGALDVETRENLTKSYSASKSLIYVINDLLDLTNTEKGKDLIKNERFDLSKTVKEATDMFEREAKRKGIKYAVIIHPGVPTAVVGDQRRVRQAISNLISNAVQHTSSGGVTVEVSASQESVDERNVMVEMSVLDTGSGMSHDMLETLFRELEQVSGDEDESALRDMVDKEEKGVLGLGLALVSRIVHNCQGQLSVKSEEGKGSRFKISLQFTLPDDPEFEKGPETSATSDVEAAAPPGEEFVLVDSSSARNGPSPCDESGTSGQEKEAPFPKTDIPPAVSNESGQETTESTSTDGPSAGVASDSIDQPKPATEPSTTVPASASHSSEPATTYRVLVAEDDPINGKIVQKRLGKIGHAVRLTVNGEECAAAYRADPSEYDVVLMDIQMPLVDGMSSTRMIREFESQSSSNVLSQIAQLNGRVPIFAVSASLLEKDASLYMDTGFDGWIMKPINFSRLNTVLDGLQNADARNGATYQPGQWENGGWFTAQTKK</sequence>
<name>Q0CEI1_ASPTN</name>
<dbReference type="GO" id="GO:0005524">
    <property type="term" value="F:ATP binding"/>
    <property type="evidence" value="ECO:0007669"/>
    <property type="project" value="UniProtKB-KW"/>
</dbReference>
<evidence type="ECO:0000313" key="16">
    <source>
        <dbReference type="EMBL" id="EAU32165.1"/>
    </source>
</evidence>
<dbReference type="eggNOG" id="KOG0519">
    <property type="taxonomic scope" value="Eukaryota"/>
</dbReference>
<evidence type="ECO:0000256" key="9">
    <source>
        <dbReference type="ARBA" id="ARBA00023012"/>
    </source>
</evidence>
<dbReference type="PANTHER" id="PTHR43065">
    <property type="entry name" value="SENSOR HISTIDINE KINASE"/>
    <property type="match status" value="1"/>
</dbReference>
<dbReference type="OMA" id="WVMKPIN"/>
<dbReference type="InterPro" id="IPR043150">
    <property type="entry name" value="Phytochrome_PHY_sf"/>
</dbReference>
<dbReference type="Pfam" id="PF00512">
    <property type="entry name" value="HisKA"/>
    <property type="match status" value="1"/>
</dbReference>
<dbReference type="GO" id="GO:0009881">
    <property type="term" value="F:photoreceptor activity"/>
    <property type="evidence" value="ECO:0007669"/>
    <property type="project" value="UniProtKB-KW"/>
</dbReference>
<dbReference type="InterPro" id="IPR016132">
    <property type="entry name" value="Phyto_chromo_attachment"/>
</dbReference>
<keyword evidence="2 11" id="KW-0597">Phosphoprotein</keyword>
<dbReference type="CDD" id="cd00082">
    <property type="entry name" value="HisKA"/>
    <property type="match status" value="1"/>
</dbReference>
<evidence type="ECO:0000259" key="13">
    <source>
        <dbReference type="PROSITE" id="PS50046"/>
    </source>
</evidence>
<dbReference type="InterPro" id="IPR003594">
    <property type="entry name" value="HATPase_dom"/>
</dbReference>
<dbReference type="PANTHER" id="PTHR43065:SF10">
    <property type="entry name" value="PEROXIDE STRESS-ACTIVATED HISTIDINE KINASE MAK3"/>
    <property type="match status" value="1"/>
</dbReference>
<dbReference type="GO" id="GO:0006355">
    <property type="term" value="P:regulation of DNA-templated transcription"/>
    <property type="evidence" value="ECO:0007669"/>
    <property type="project" value="InterPro"/>
</dbReference>
<feature type="modified residue" description="4-aspartylphosphate" evidence="11">
    <location>
        <position position="1132"/>
    </location>
</feature>
<dbReference type="PROSITE" id="PS50109">
    <property type="entry name" value="HIS_KIN"/>
    <property type="match status" value="1"/>
</dbReference>
<keyword evidence="8" id="KW-0157">Chromophore</keyword>
<feature type="domain" description="Histidine kinase" evidence="14">
    <location>
        <begin position="728"/>
        <end position="961"/>
    </location>
</feature>
<evidence type="ECO:0000256" key="3">
    <source>
        <dbReference type="ARBA" id="ARBA00022606"/>
    </source>
</evidence>
<accession>Q0CEI1</accession>
<evidence type="ECO:0000256" key="4">
    <source>
        <dbReference type="ARBA" id="ARBA00022679"/>
    </source>
</evidence>
<evidence type="ECO:0000259" key="14">
    <source>
        <dbReference type="PROSITE" id="PS50109"/>
    </source>
</evidence>
<dbReference type="InterPro" id="IPR003018">
    <property type="entry name" value="GAF"/>
</dbReference>
<feature type="domain" description="Phytochrome chromophore attachment site" evidence="13">
    <location>
        <begin position="358"/>
        <end position="520"/>
    </location>
</feature>
<organism evidence="16 17">
    <name type="scientific">Aspergillus terreus (strain NIH 2624 / FGSC A1156)</name>
    <dbReference type="NCBI Taxonomy" id="341663"/>
    <lineage>
        <taxon>Eukaryota</taxon>
        <taxon>Fungi</taxon>
        <taxon>Dikarya</taxon>
        <taxon>Ascomycota</taxon>
        <taxon>Pezizomycotina</taxon>
        <taxon>Eurotiomycetes</taxon>
        <taxon>Eurotiomycetidae</taxon>
        <taxon>Eurotiales</taxon>
        <taxon>Aspergillaceae</taxon>
        <taxon>Aspergillus</taxon>
        <taxon>Aspergillus subgen. Circumdati</taxon>
    </lineage>
</organism>
<reference evidence="17" key="1">
    <citation type="submission" date="2005-09" db="EMBL/GenBank/DDBJ databases">
        <title>Annotation of the Aspergillus terreus NIH2624 genome.</title>
        <authorList>
            <person name="Birren B.W."/>
            <person name="Lander E.S."/>
            <person name="Galagan J.E."/>
            <person name="Nusbaum C."/>
            <person name="Devon K."/>
            <person name="Henn M."/>
            <person name="Ma L.-J."/>
            <person name="Jaffe D.B."/>
            <person name="Butler J."/>
            <person name="Alvarez P."/>
            <person name="Gnerre S."/>
            <person name="Grabherr M."/>
            <person name="Kleber M."/>
            <person name="Mauceli E.W."/>
            <person name="Brockman W."/>
            <person name="Rounsley S."/>
            <person name="Young S.K."/>
            <person name="LaButti K."/>
            <person name="Pushparaj V."/>
            <person name="DeCaprio D."/>
            <person name="Crawford M."/>
            <person name="Koehrsen M."/>
            <person name="Engels R."/>
            <person name="Montgomery P."/>
            <person name="Pearson M."/>
            <person name="Howarth C."/>
            <person name="Larson L."/>
            <person name="Luoma S."/>
            <person name="White J."/>
            <person name="Alvarado L."/>
            <person name="Kodira C.D."/>
            <person name="Zeng Q."/>
            <person name="Oleary S."/>
            <person name="Yandava C."/>
            <person name="Denning D.W."/>
            <person name="Nierman W.C."/>
            <person name="Milne T."/>
            <person name="Madden K."/>
        </authorList>
    </citation>
    <scope>NUCLEOTIDE SEQUENCE [LARGE SCALE GENOMIC DNA]</scope>
    <source>
        <strain evidence="17">NIH 2624 / FGSC A1156</strain>
    </source>
</reference>
<dbReference type="RefSeq" id="XP_001216524.1">
    <property type="nucleotide sequence ID" value="XM_001216524.1"/>
</dbReference>
<evidence type="ECO:0000256" key="8">
    <source>
        <dbReference type="ARBA" id="ARBA00022991"/>
    </source>
</evidence>
<gene>
    <name evidence="16" type="ORF">ATEG_07903</name>
</gene>
<dbReference type="SUPFAM" id="SSF55785">
    <property type="entry name" value="PYP-like sensor domain (PAS domain)"/>
    <property type="match status" value="1"/>
</dbReference>
<dbReference type="Gene3D" id="3.30.450.20">
    <property type="entry name" value="PAS domain"/>
    <property type="match status" value="1"/>
</dbReference>
<dbReference type="CDD" id="cd17546">
    <property type="entry name" value="REC_hyHK_CKI1_RcsC-like"/>
    <property type="match status" value="1"/>
</dbReference>
<evidence type="ECO:0000256" key="12">
    <source>
        <dbReference type="SAM" id="MobiDB-lite"/>
    </source>
</evidence>
<dbReference type="GO" id="GO:0009584">
    <property type="term" value="P:detection of visible light"/>
    <property type="evidence" value="ECO:0007669"/>
    <property type="project" value="InterPro"/>
</dbReference>
<keyword evidence="1" id="KW-0600">Photoreceptor protein</keyword>
<dbReference type="Gene3D" id="3.40.50.2300">
    <property type="match status" value="1"/>
</dbReference>
<dbReference type="InterPro" id="IPR003661">
    <property type="entry name" value="HisK_dim/P_dom"/>
</dbReference>
<dbReference type="VEuPathDB" id="FungiDB:ATEG_07903"/>
<dbReference type="GO" id="GO:0000155">
    <property type="term" value="F:phosphorelay sensor kinase activity"/>
    <property type="evidence" value="ECO:0007669"/>
    <property type="project" value="InterPro"/>
</dbReference>
<dbReference type="SUPFAM" id="SSF52172">
    <property type="entry name" value="CheY-like"/>
    <property type="match status" value="1"/>
</dbReference>
<dbReference type="InterPro" id="IPR035965">
    <property type="entry name" value="PAS-like_dom_sf"/>
</dbReference>
<dbReference type="Gene3D" id="3.30.565.10">
    <property type="entry name" value="Histidine kinase-like ATPase, C-terminal domain"/>
    <property type="match status" value="1"/>
</dbReference>
<feature type="compositionally biased region" description="Polar residues" evidence="12">
    <location>
        <begin position="1061"/>
        <end position="1075"/>
    </location>
</feature>
<evidence type="ECO:0000256" key="2">
    <source>
        <dbReference type="ARBA" id="ARBA00022553"/>
    </source>
</evidence>
<dbReference type="InterPro" id="IPR036890">
    <property type="entry name" value="HATPase_C_sf"/>
</dbReference>
<evidence type="ECO:0000256" key="5">
    <source>
        <dbReference type="ARBA" id="ARBA00022741"/>
    </source>
</evidence>
<keyword evidence="7" id="KW-0067">ATP-binding</keyword>
<dbReference type="FunFam" id="3.30.450.270:FF:000002">
    <property type="entry name" value="Sensor histidine kinase/response regulator, putative"/>
    <property type="match status" value="1"/>
</dbReference>
<keyword evidence="6" id="KW-0418">Kinase</keyword>
<protein>
    <submittedName>
        <fullName evidence="16">Uncharacterized protein</fullName>
    </submittedName>
</protein>
<evidence type="ECO:0000256" key="10">
    <source>
        <dbReference type="ARBA" id="ARBA00023170"/>
    </source>
</evidence>
<dbReference type="HOGENOM" id="CLU_000445_50_4_1"/>
<feature type="compositionally biased region" description="Low complexity" evidence="12">
    <location>
        <begin position="1028"/>
        <end position="1041"/>
    </location>
</feature>
<dbReference type="SMART" id="SM00388">
    <property type="entry name" value="HisKA"/>
    <property type="match status" value="1"/>
</dbReference>
<dbReference type="Gene3D" id="1.10.287.130">
    <property type="match status" value="1"/>
</dbReference>
<feature type="region of interest" description="Disordered" evidence="12">
    <location>
        <begin position="1"/>
        <end position="77"/>
    </location>
</feature>
<dbReference type="InterPro" id="IPR013515">
    <property type="entry name" value="Phytochrome_cen-reg"/>
</dbReference>
<evidence type="ECO:0000256" key="7">
    <source>
        <dbReference type="ARBA" id="ARBA00022840"/>
    </source>
</evidence>
<dbReference type="InterPro" id="IPR001789">
    <property type="entry name" value="Sig_transdc_resp-reg_receiver"/>
</dbReference>
<dbReference type="EMBL" id="CH476604">
    <property type="protein sequence ID" value="EAU32165.1"/>
    <property type="molecule type" value="Genomic_DNA"/>
</dbReference>
<keyword evidence="4" id="KW-0808">Transferase</keyword>
<dbReference type="Gene3D" id="3.30.450.270">
    <property type="match status" value="1"/>
</dbReference>
<dbReference type="OrthoDB" id="2015534at2759"/>